<evidence type="ECO:0000313" key="2">
    <source>
        <dbReference type="Proteomes" id="UP000292858"/>
    </source>
</evidence>
<evidence type="ECO:0000313" key="1">
    <source>
        <dbReference type="EMBL" id="TBH20126.1"/>
    </source>
</evidence>
<name>A0A4Q9B469_9DEIN</name>
<dbReference type="PANTHER" id="PTHR35841">
    <property type="entry name" value="PHOSPHONATES-BINDING PERIPLASMIC PROTEIN"/>
    <property type="match status" value="1"/>
</dbReference>
<dbReference type="PANTHER" id="PTHR35841:SF1">
    <property type="entry name" value="PHOSPHONATES-BINDING PERIPLASMIC PROTEIN"/>
    <property type="match status" value="1"/>
</dbReference>
<proteinExistence type="predicted"/>
<keyword evidence="2" id="KW-1185">Reference proteome</keyword>
<dbReference type="OrthoDB" id="9781943at2"/>
<accession>A0A4Q9B469</accession>
<organism evidence="1 2">
    <name type="scientific">Thermus thermamylovorans</name>
    <dbReference type="NCBI Taxonomy" id="2509362"/>
    <lineage>
        <taxon>Bacteria</taxon>
        <taxon>Thermotogati</taxon>
        <taxon>Deinococcota</taxon>
        <taxon>Deinococci</taxon>
        <taxon>Thermales</taxon>
        <taxon>Thermaceae</taxon>
        <taxon>Thermus</taxon>
    </lineage>
</organism>
<comment type="caution">
    <text evidence="1">The sequence shown here is derived from an EMBL/GenBank/DDBJ whole genome shotgun (WGS) entry which is preliminary data.</text>
</comment>
<protein>
    <submittedName>
        <fullName evidence="1">Phosphonate ABC transporter substrate-binding protein</fullName>
    </submittedName>
</protein>
<dbReference type="Proteomes" id="UP000292858">
    <property type="component" value="Unassembled WGS sequence"/>
</dbReference>
<dbReference type="EMBL" id="SIJL01000008">
    <property type="protein sequence ID" value="TBH20126.1"/>
    <property type="molecule type" value="Genomic_DNA"/>
</dbReference>
<dbReference type="Pfam" id="PF12974">
    <property type="entry name" value="Phosphonate-bd"/>
    <property type="match status" value="1"/>
</dbReference>
<gene>
    <name evidence="1" type="ORF">ETP66_07120</name>
</gene>
<sequence length="275" mass="30127">MARIWLLVFLLLGCARIPEAGPLAPLPPIRLEEEATLRIAVAGILSPKRSYPYWTLAHTLWPQATVLGRRGYGEVLDLLHKGQVDIAFLCTFAAAKAVAEGYGEVIAQSVPASWTRYRGVVIVPATSDRQSLEDLAGATMAFVDPLSNTGYLRPIRELKGRGYRPEIFLGKILFTYAHDRAVEAMIQGLVEAAAVDGMVLDAMIRKDAGLKEKIRVIWEGPEDPPPPVVVRKGVAPELKREILKRLEEAGQLPEAGIAGFASASDAEYRRFLLGF</sequence>
<dbReference type="SUPFAM" id="SSF53850">
    <property type="entry name" value="Periplasmic binding protein-like II"/>
    <property type="match status" value="1"/>
</dbReference>
<dbReference type="Gene3D" id="3.40.190.10">
    <property type="entry name" value="Periplasmic binding protein-like II"/>
    <property type="match status" value="2"/>
</dbReference>
<reference evidence="1 2" key="1">
    <citation type="submission" date="2019-02" db="EMBL/GenBank/DDBJ databases">
        <title>Thermus sp. a novel from hot spring.</title>
        <authorList>
            <person name="Zhao Z."/>
        </authorList>
    </citation>
    <scope>NUCLEOTIDE SEQUENCE [LARGE SCALE GENOMIC DNA]</scope>
    <source>
        <strain evidence="1 2">CFH 72773T</strain>
    </source>
</reference>
<dbReference type="RefSeq" id="WP_130841950.1">
    <property type="nucleotide sequence ID" value="NZ_SIJL01000008.1"/>
</dbReference>
<dbReference type="AlphaFoldDB" id="A0A4Q9B469"/>